<evidence type="ECO:0000256" key="1">
    <source>
        <dbReference type="SAM" id="MobiDB-lite"/>
    </source>
</evidence>
<accession>A0A6J7K9H5</accession>
<feature type="region of interest" description="Disordered" evidence="1">
    <location>
        <begin position="240"/>
        <end position="259"/>
    </location>
</feature>
<proteinExistence type="predicted"/>
<reference evidence="2" key="1">
    <citation type="submission" date="2020-05" db="EMBL/GenBank/DDBJ databases">
        <authorList>
            <person name="Chiriac C."/>
            <person name="Salcher M."/>
            <person name="Ghai R."/>
            <person name="Kavagutti S V."/>
        </authorList>
    </citation>
    <scope>NUCLEOTIDE SEQUENCE</scope>
</reference>
<sequence length="259" mass="26616">MHVGVARIDVVQVVGGEQRQVEGPRYAKEVVAVPALDVEAVIHEFAEEVAGAEDVAEVGGSLQRPVVIVGLQPPVDLAAGAPRGGNQPRPVGLQQLSVKPRLVVVTLKAGEAGEPEEIVHARRGLGEQGHVRVVLPALAGRGVVAGIAGITGTAAAEVKGLALKPALRGVVPLHADDGLDARGGGLLPELEGAVEVAVVGDRDGRHLLAGRLGDQISEPGCAIEHGVLGVHVQVHELVAHTPSPAHPSRNRRGKHRTGV</sequence>
<gene>
    <name evidence="2" type="ORF">UFOPK3773_01405</name>
</gene>
<protein>
    <submittedName>
        <fullName evidence="2">Unannotated protein</fullName>
    </submittedName>
</protein>
<name>A0A6J7K9H5_9ZZZZ</name>
<feature type="compositionally biased region" description="Basic residues" evidence="1">
    <location>
        <begin position="248"/>
        <end position="259"/>
    </location>
</feature>
<dbReference type="AlphaFoldDB" id="A0A6J7K9H5"/>
<organism evidence="2">
    <name type="scientific">freshwater metagenome</name>
    <dbReference type="NCBI Taxonomy" id="449393"/>
    <lineage>
        <taxon>unclassified sequences</taxon>
        <taxon>metagenomes</taxon>
        <taxon>ecological metagenomes</taxon>
    </lineage>
</organism>
<dbReference type="EMBL" id="CAFBNF010000167">
    <property type="protein sequence ID" value="CAB4950972.1"/>
    <property type="molecule type" value="Genomic_DNA"/>
</dbReference>
<evidence type="ECO:0000313" key="2">
    <source>
        <dbReference type="EMBL" id="CAB4950972.1"/>
    </source>
</evidence>